<accession>A0A0T6B7D3</accession>
<comment type="caution">
    <text evidence="5">The sequence shown here is derived from an EMBL/GenBank/DDBJ whole genome shotgun (WGS) entry which is preliminary data.</text>
</comment>
<dbReference type="CDD" id="cd08662">
    <property type="entry name" value="M13"/>
    <property type="match status" value="1"/>
</dbReference>
<dbReference type="SUPFAM" id="SSF55486">
    <property type="entry name" value="Metalloproteases ('zincins'), catalytic domain"/>
    <property type="match status" value="1"/>
</dbReference>
<evidence type="ECO:0000256" key="1">
    <source>
        <dbReference type="ARBA" id="ARBA00004401"/>
    </source>
</evidence>
<sequence>MEPNSERWRQRKRRGRTLTIALISIIIAGIILAIALGVILCRSRETTEQETCLTPECIHTASNILKWMNPAIEPCDDFYEFACGNFIKDSKIRDDESTVSTSSVSDELVMEQLRTLFEEPIQKSEAKPFTLLKKLYKACMNKTRIEQIGLDDVKQMLNDFGGWPVLQGQNWNSDSFDWKDTIFKFEETGLYTDYLLTVNVNVDEKNSSRRVLNIDQPFLVLSREALIQGIANELVQAYYSYMADIAVIFGAERGRAYNEMLNVVNFESKLANISYTIEEARDSVALYNPMTIKELQDTYSSIPWLRYINELLSPYATVTEDEVVVVNSPKYLENVEKLIAVTDKRIQANYLLWRAVSFSISYLPDQLRTRQLQFNTVLTGETELLPRWKDCVTHCSSSLTIAADALYVRRYFKEDARKSAQELVHNIRTEFRETLKEVDWMDEDTRQHALNKVDRMVEYIGYPNELLDDSKLEEYYQDLEVSENSYLKSSLNVSLLSNKLSFKKLHMPVNKTDWSTHSEASAVNAFYSPNENSIRK</sequence>
<dbReference type="GO" id="GO:0016485">
    <property type="term" value="P:protein processing"/>
    <property type="evidence" value="ECO:0007669"/>
    <property type="project" value="TreeGrafter"/>
</dbReference>
<gene>
    <name evidence="5" type="ORF">AMK59_4040</name>
</gene>
<dbReference type="InterPro" id="IPR000718">
    <property type="entry name" value="Peptidase_M13"/>
</dbReference>
<dbReference type="GO" id="GO:0004222">
    <property type="term" value="F:metalloendopeptidase activity"/>
    <property type="evidence" value="ECO:0007669"/>
    <property type="project" value="InterPro"/>
</dbReference>
<dbReference type="InterPro" id="IPR008753">
    <property type="entry name" value="Peptidase_M13_N"/>
</dbReference>
<organism evidence="5 6">
    <name type="scientific">Oryctes borbonicus</name>
    <dbReference type="NCBI Taxonomy" id="1629725"/>
    <lineage>
        <taxon>Eukaryota</taxon>
        <taxon>Metazoa</taxon>
        <taxon>Ecdysozoa</taxon>
        <taxon>Arthropoda</taxon>
        <taxon>Hexapoda</taxon>
        <taxon>Insecta</taxon>
        <taxon>Pterygota</taxon>
        <taxon>Neoptera</taxon>
        <taxon>Endopterygota</taxon>
        <taxon>Coleoptera</taxon>
        <taxon>Polyphaga</taxon>
        <taxon>Scarabaeiformia</taxon>
        <taxon>Scarabaeidae</taxon>
        <taxon>Dynastinae</taxon>
        <taxon>Oryctes</taxon>
    </lineage>
</organism>
<keyword evidence="3" id="KW-0472">Membrane</keyword>
<proteinExistence type="inferred from homology"/>
<feature type="transmembrane region" description="Helical" evidence="3">
    <location>
        <begin position="20"/>
        <end position="40"/>
    </location>
</feature>
<evidence type="ECO:0000313" key="6">
    <source>
        <dbReference type="Proteomes" id="UP000051574"/>
    </source>
</evidence>
<evidence type="ECO:0000259" key="4">
    <source>
        <dbReference type="Pfam" id="PF05649"/>
    </source>
</evidence>
<dbReference type="Gene3D" id="1.10.1380.10">
    <property type="entry name" value="Neutral endopeptidase , domain2"/>
    <property type="match status" value="1"/>
</dbReference>
<dbReference type="InterPro" id="IPR042089">
    <property type="entry name" value="Peptidase_M13_dom_2"/>
</dbReference>
<comment type="similarity">
    <text evidence="2">Belongs to the peptidase M13 family.</text>
</comment>
<dbReference type="PROSITE" id="PS51885">
    <property type="entry name" value="NEPRILYSIN"/>
    <property type="match status" value="1"/>
</dbReference>
<dbReference type="AlphaFoldDB" id="A0A0T6B7D3"/>
<name>A0A0T6B7D3_9SCAR</name>
<dbReference type="GO" id="GO:0005886">
    <property type="term" value="C:plasma membrane"/>
    <property type="evidence" value="ECO:0007669"/>
    <property type="project" value="UniProtKB-SubCell"/>
</dbReference>
<feature type="domain" description="Peptidase M13 N-terminal" evidence="4">
    <location>
        <begin position="74"/>
        <end position="463"/>
    </location>
</feature>
<keyword evidence="3" id="KW-1133">Transmembrane helix</keyword>
<evidence type="ECO:0000313" key="5">
    <source>
        <dbReference type="EMBL" id="KRT83251.1"/>
    </source>
</evidence>
<dbReference type="PANTHER" id="PTHR11733:SF224">
    <property type="entry name" value="NEPRILYSIN-2"/>
    <property type="match status" value="1"/>
</dbReference>
<reference evidence="5 6" key="1">
    <citation type="submission" date="2015-09" db="EMBL/GenBank/DDBJ databases">
        <title>Draft genome of the scarab beetle Oryctes borbonicus.</title>
        <authorList>
            <person name="Meyer J.M."/>
            <person name="Markov G.V."/>
            <person name="Baskaran P."/>
            <person name="Herrmann M."/>
            <person name="Sommer R.J."/>
            <person name="Roedelsperger C."/>
        </authorList>
    </citation>
    <scope>NUCLEOTIDE SEQUENCE [LARGE SCALE GENOMIC DNA]</scope>
    <source>
        <strain evidence="5">OB123</strain>
        <tissue evidence="5">Whole animal</tissue>
    </source>
</reference>
<dbReference type="OrthoDB" id="6475849at2759"/>
<evidence type="ECO:0000256" key="3">
    <source>
        <dbReference type="SAM" id="Phobius"/>
    </source>
</evidence>
<protein>
    <submittedName>
        <fullName evidence="5">Peptidase</fullName>
    </submittedName>
</protein>
<evidence type="ECO:0000256" key="2">
    <source>
        <dbReference type="ARBA" id="ARBA00007357"/>
    </source>
</evidence>
<keyword evidence="6" id="KW-1185">Reference proteome</keyword>
<dbReference type="Proteomes" id="UP000051574">
    <property type="component" value="Unassembled WGS sequence"/>
</dbReference>
<comment type="subcellular location">
    <subcellularLocation>
        <location evidence="1">Cell membrane</location>
        <topology evidence="1">Single-pass type II membrane protein</topology>
    </subcellularLocation>
</comment>
<dbReference type="EMBL" id="LJIG01009352">
    <property type="protein sequence ID" value="KRT83251.1"/>
    <property type="molecule type" value="Genomic_DNA"/>
</dbReference>
<dbReference type="PANTHER" id="PTHR11733">
    <property type="entry name" value="ZINC METALLOPROTEASE FAMILY M13 NEPRILYSIN-RELATED"/>
    <property type="match status" value="1"/>
</dbReference>
<keyword evidence="3" id="KW-0812">Transmembrane</keyword>
<dbReference type="Pfam" id="PF05649">
    <property type="entry name" value="Peptidase_M13_N"/>
    <property type="match status" value="1"/>
</dbReference>